<reference evidence="9 10" key="1">
    <citation type="submission" date="2014-10" db="EMBL/GenBank/DDBJ databases">
        <title>Draft genome of the hookworm Ancylostoma caninum.</title>
        <authorList>
            <person name="Mitreva M."/>
        </authorList>
    </citation>
    <scope>NUCLEOTIDE SEQUENCE [LARGE SCALE GENOMIC DNA]</scope>
    <source>
        <strain evidence="9 10">Baltimore</strain>
    </source>
</reference>
<accession>A0A368GY34</accession>
<dbReference type="CDD" id="cd18102">
    <property type="entry name" value="Trm10_MRRP1"/>
    <property type="match status" value="1"/>
</dbReference>
<dbReference type="AlphaFoldDB" id="A0A368GY34"/>
<evidence type="ECO:0000313" key="9">
    <source>
        <dbReference type="EMBL" id="RCN47897.1"/>
    </source>
</evidence>
<protein>
    <submittedName>
        <fullName evidence="9">tRNA (Guanine-N(1)-)-methyltransferase</fullName>
    </submittedName>
</protein>
<comment type="caution">
    <text evidence="9">The sequence shown here is derived from an EMBL/GenBank/DDBJ whole genome shotgun (WGS) entry which is preliminary data.</text>
</comment>
<dbReference type="EMBL" id="JOJR01000055">
    <property type="protein sequence ID" value="RCN47897.1"/>
    <property type="molecule type" value="Genomic_DNA"/>
</dbReference>
<name>A0A368GY34_ANCCA</name>
<keyword evidence="3 9" id="KW-0489">Methyltransferase</keyword>
<dbReference type="Gene3D" id="3.20.20.140">
    <property type="entry name" value="Metal-dependent hydrolases"/>
    <property type="match status" value="1"/>
</dbReference>
<organism evidence="9 10">
    <name type="scientific">Ancylostoma caninum</name>
    <name type="common">Dog hookworm</name>
    <dbReference type="NCBI Taxonomy" id="29170"/>
    <lineage>
        <taxon>Eukaryota</taxon>
        <taxon>Metazoa</taxon>
        <taxon>Ecdysozoa</taxon>
        <taxon>Nematoda</taxon>
        <taxon>Chromadorea</taxon>
        <taxon>Rhabditida</taxon>
        <taxon>Rhabditina</taxon>
        <taxon>Rhabditomorpha</taxon>
        <taxon>Strongyloidea</taxon>
        <taxon>Ancylostomatidae</taxon>
        <taxon>Ancylostomatinae</taxon>
        <taxon>Ancylostoma</taxon>
    </lineage>
</organism>
<dbReference type="Proteomes" id="UP000252519">
    <property type="component" value="Unassembled WGS sequence"/>
</dbReference>
<feature type="domain" description="SAM-dependent MTase TRM10-type" evidence="8">
    <location>
        <begin position="519"/>
        <end position="730"/>
    </location>
</feature>
<dbReference type="GO" id="GO:0008168">
    <property type="term" value="F:methyltransferase activity"/>
    <property type="evidence" value="ECO:0007669"/>
    <property type="project" value="UniProtKB-KW"/>
</dbReference>
<dbReference type="InterPro" id="IPR038459">
    <property type="entry name" value="MT_TRM10-typ_sf"/>
</dbReference>
<dbReference type="InterPro" id="IPR016195">
    <property type="entry name" value="Pol/histidinol_Pase-like"/>
</dbReference>
<proteinExistence type="inferred from homology"/>
<evidence type="ECO:0000256" key="6">
    <source>
        <dbReference type="ARBA" id="ARBA00022694"/>
    </source>
</evidence>
<sequence>MRSVEAAGNTFQYADLNIRHTGNADRTLAMVRRAIRMGYDTVAINIDIGDIVPDEAIEEHLLPKSSSEETGKPPPKKKARKNEERKGREQQLPEPFVVDESLLDLTDLEKQGKKFRQFSRITFTLNDATVIHNVFNNPRLRQFDLVAVRPADVNILTTLTRKTDAVDIITMNPETHVTWLHKSKFMEMIRVEGVGFEITYAPALFPANRRACLHSGRFLLRGLRGRGVVMTSGASSMYELRAPVDVMNMTILWGVSGADARPMISGNARQILLRAEARRTVRGALHVAPLEVWDNEKGGKSIDAAVPACRVKSSYALQRLLNVKEFRAQCLDYCRWKSFQQVQIPSAPQILLRSIKNTVGVIPLVVVTNALMKWLENLRLWSEWKIRRIFRLQGQAIAPIQWGEPLLKSVPDKTLGGKLNPDQVIRLGLVVREVKIISMLTKHFPSKITDNDWLALLECHTRKQRLDHLKFLRTRELEKKKDLEKKHMRVASASAMCEGTSGEHDSPLYYPAARLAKEQRRQLWQGVARAHLCGAPSLVVDCRFLPLLSPRGAELTALQLKYLITENRDSRTPWQLYFANFDLSTRRFQHIKERHLSVIDSPMTSSPIVLPNSYTEMFPRERIVYLSPDAEEELVDVNDEDVYVLGGIVDRVVERGIPRQASLETAAADHVSCKKLPLEKYVKWKSGTKFLTLTAVSSILRDVNSSHGDWESALRKYVVLFTICNVKHYLALLVL</sequence>
<evidence type="ECO:0000256" key="5">
    <source>
        <dbReference type="ARBA" id="ARBA00022691"/>
    </source>
</evidence>
<dbReference type="GO" id="GO:0003723">
    <property type="term" value="F:RNA binding"/>
    <property type="evidence" value="ECO:0007669"/>
    <property type="project" value="TreeGrafter"/>
</dbReference>
<dbReference type="Pfam" id="PF01876">
    <property type="entry name" value="RNase_P_p30"/>
    <property type="match status" value="1"/>
</dbReference>
<evidence type="ECO:0000313" key="10">
    <source>
        <dbReference type="Proteomes" id="UP000252519"/>
    </source>
</evidence>
<evidence type="ECO:0000256" key="3">
    <source>
        <dbReference type="ARBA" id="ARBA00022603"/>
    </source>
</evidence>
<evidence type="ECO:0000256" key="4">
    <source>
        <dbReference type="ARBA" id="ARBA00022679"/>
    </source>
</evidence>
<dbReference type="InterPro" id="IPR002738">
    <property type="entry name" value="RNase_P_p30"/>
</dbReference>
<dbReference type="GO" id="GO:0005739">
    <property type="term" value="C:mitochondrion"/>
    <property type="evidence" value="ECO:0007669"/>
    <property type="project" value="InterPro"/>
</dbReference>
<dbReference type="SUPFAM" id="SSF89550">
    <property type="entry name" value="PHP domain-like"/>
    <property type="match status" value="1"/>
</dbReference>
<evidence type="ECO:0000259" key="8">
    <source>
        <dbReference type="PROSITE" id="PS51675"/>
    </source>
</evidence>
<dbReference type="STRING" id="29170.A0A368GY34"/>
<dbReference type="PANTHER" id="PTHR13031">
    <property type="entry name" value="RIBONUCLEASE P SUBUNIT P30"/>
    <property type="match status" value="1"/>
</dbReference>
<keyword evidence="4 9" id="KW-0808">Transferase</keyword>
<dbReference type="PANTHER" id="PTHR13031:SF0">
    <property type="entry name" value="RIBONUCLEASE P PROTEIN SUBUNIT P30"/>
    <property type="match status" value="1"/>
</dbReference>
<evidence type="ECO:0000256" key="1">
    <source>
        <dbReference type="ARBA" id="ARBA00004123"/>
    </source>
</evidence>
<evidence type="ECO:0000256" key="7">
    <source>
        <dbReference type="SAM" id="MobiDB-lite"/>
    </source>
</evidence>
<keyword evidence="5" id="KW-0949">S-adenosyl-L-methionine</keyword>
<feature type="region of interest" description="Disordered" evidence="7">
    <location>
        <begin position="59"/>
        <end position="93"/>
    </location>
</feature>
<feature type="compositionally biased region" description="Basic and acidic residues" evidence="7">
    <location>
        <begin position="81"/>
        <end position="91"/>
    </location>
</feature>
<comment type="similarity">
    <text evidence="2">Belongs to the eukaryotic/archaeal RNase P protein component 3 family.</text>
</comment>
<feature type="compositionally biased region" description="Basic and acidic residues" evidence="7">
    <location>
        <begin position="59"/>
        <end position="71"/>
    </location>
</feature>
<dbReference type="InterPro" id="IPR028564">
    <property type="entry name" value="MT_TRM10-typ"/>
</dbReference>
<gene>
    <name evidence="9" type="ORF">ANCCAN_06091</name>
</gene>
<dbReference type="GO" id="GO:0032259">
    <property type="term" value="P:methylation"/>
    <property type="evidence" value="ECO:0007669"/>
    <property type="project" value="UniProtKB-KW"/>
</dbReference>
<dbReference type="InterPro" id="IPR025812">
    <property type="entry name" value="Trm10_C_MTase_dom"/>
</dbReference>
<keyword evidence="10" id="KW-1185">Reference proteome</keyword>
<dbReference type="GO" id="GO:0005655">
    <property type="term" value="C:nucleolar ribonuclease P complex"/>
    <property type="evidence" value="ECO:0007669"/>
    <property type="project" value="TreeGrafter"/>
</dbReference>
<dbReference type="Gene3D" id="3.40.1280.30">
    <property type="match status" value="1"/>
</dbReference>
<dbReference type="PROSITE" id="PS51675">
    <property type="entry name" value="SAM_MT_TRM10"/>
    <property type="match status" value="1"/>
</dbReference>
<comment type="subcellular location">
    <subcellularLocation>
        <location evidence="1">Nucleus</location>
    </subcellularLocation>
</comment>
<dbReference type="GO" id="GO:0008033">
    <property type="term" value="P:tRNA processing"/>
    <property type="evidence" value="ECO:0007669"/>
    <property type="project" value="UniProtKB-KW"/>
</dbReference>
<keyword evidence="6" id="KW-0819">tRNA processing</keyword>
<dbReference type="OrthoDB" id="17948at2759"/>
<evidence type="ECO:0000256" key="2">
    <source>
        <dbReference type="ARBA" id="ARBA00007331"/>
    </source>
</evidence>